<dbReference type="InterPro" id="IPR015915">
    <property type="entry name" value="Kelch-typ_b-propeller"/>
</dbReference>
<protein>
    <recommendedName>
        <fullName evidence="3">F-box domain-containing protein</fullName>
    </recommendedName>
</protein>
<dbReference type="CDD" id="cd22157">
    <property type="entry name" value="F-box_AtFBW1-like"/>
    <property type="match status" value="1"/>
</dbReference>
<evidence type="ECO:0000313" key="5">
    <source>
        <dbReference type="Proteomes" id="UP000822688"/>
    </source>
</evidence>
<feature type="domain" description="F-box" evidence="3">
    <location>
        <begin position="45"/>
        <end position="91"/>
    </location>
</feature>
<dbReference type="Proteomes" id="UP000822688">
    <property type="component" value="Chromosome 6"/>
</dbReference>
<proteinExistence type="predicted"/>
<keyword evidence="5" id="KW-1185">Reference proteome</keyword>
<dbReference type="Pfam" id="PF07734">
    <property type="entry name" value="FBA_1"/>
    <property type="match status" value="1"/>
</dbReference>
<dbReference type="InterPro" id="IPR001810">
    <property type="entry name" value="F-box_dom"/>
</dbReference>
<dbReference type="Gene3D" id="2.120.10.80">
    <property type="entry name" value="Kelch-type beta propeller"/>
    <property type="match status" value="1"/>
</dbReference>
<reference evidence="4 5" key="1">
    <citation type="submission" date="2020-06" db="EMBL/GenBank/DDBJ databases">
        <title>WGS assembly of Ceratodon purpureus strain R40.</title>
        <authorList>
            <person name="Carey S.B."/>
            <person name="Jenkins J."/>
            <person name="Shu S."/>
            <person name="Lovell J.T."/>
            <person name="Sreedasyam A."/>
            <person name="Maumus F."/>
            <person name="Tiley G.P."/>
            <person name="Fernandez-Pozo N."/>
            <person name="Barry K."/>
            <person name="Chen C."/>
            <person name="Wang M."/>
            <person name="Lipzen A."/>
            <person name="Daum C."/>
            <person name="Saski C.A."/>
            <person name="Payton A.C."/>
            <person name="Mcbreen J.C."/>
            <person name="Conrad R.E."/>
            <person name="Kollar L.M."/>
            <person name="Olsson S."/>
            <person name="Huttunen S."/>
            <person name="Landis J.B."/>
            <person name="Wickett N.J."/>
            <person name="Johnson M.G."/>
            <person name="Rensing S.A."/>
            <person name="Grimwood J."/>
            <person name="Schmutz J."/>
            <person name="Mcdaniel S.F."/>
        </authorList>
    </citation>
    <scope>NUCLEOTIDE SEQUENCE [LARGE SCALE GENOMIC DNA]</scope>
    <source>
        <strain evidence="4 5">R40</strain>
    </source>
</reference>
<feature type="compositionally biased region" description="Low complexity" evidence="2">
    <location>
        <begin position="427"/>
        <end position="442"/>
    </location>
</feature>
<organism evidence="4 5">
    <name type="scientific">Ceratodon purpureus</name>
    <name type="common">Fire moss</name>
    <name type="synonym">Dicranum purpureum</name>
    <dbReference type="NCBI Taxonomy" id="3225"/>
    <lineage>
        <taxon>Eukaryota</taxon>
        <taxon>Viridiplantae</taxon>
        <taxon>Streptophyta</taxon>
        <taxon>Embryophyta</taxon>
        <taxon>Bryophyta</taxon>
        <taxon>Bryophytina</taxon>
        <taxon>Bryopsida</taxon>
        <taxon>Dicranidae</taxon>
        <taxon>Pseudoditrichales</taxon>
        <taxon>Ditrichaceae</taxon>
        <taxon>Ceratodon</taxon>
    </lineage>
</organism>
<dbReference type="SUPFAM" id="SSF81383">
    <property type="entry name" value="F-box domain"/>
    <property type="match status" value="1"/>
</dbReference>
<dbReference type="SMART" id="SM00256">
    <property type="entry name" value="FBOX"/>
    <property type="match status" value="1"/>
</dbReference>
<evidence type="ECO:0000256" key="2">
    <source>
        <dbReference type="SAM" id="MobiDB-lite"/>
    </source>
</evidence>
<dbReference type="Gene3D" id="1.20.1280.50">
    <property type="match status" value="1"/>
</dbReference>
<comment type="caution">
    <text evidence="4">The sequence shown here is derived from an EMBL/GenBank/DDBJ whole genome shotgun (WGS) entry which is preliminary data.</text>
</comment>
<accession>A0A8T0HBC1</accession>
<keyword evidence="1" id="KW-0677">Repeat</keyword>
<feature type="region of interest" description="Disordered" evidence="2">
    <location>
        <begin position="425"/>
        <end position="509"/>
    </location>
</feature>
<name>A0A8T0HBC1_CERPU</name>
<evidence type="ECO:0000259" key="3">
    <source>
        <dbReference type="PROSITE" id="PS50181"/>
    </source>
</evidence>
<evidence type="ECO:0000256" key="1">
    <source>
        <dbReference type="ARBA" id="ARBA00022737"/>
    </source>
</evidence>
<dbReference type="PANTHER" id="PTHR31672">
    <property type="entry name" value="BNACNNG10540D PROTEIN"/>
    <property type="match status" value="1"/>
</dbReference>
<dbReference type="PROSITE" id="PS50181">
    <property type="entry name" value="FBOX"/>
    <property type="match status" value="1"/>
</dbReference>
<dbReference type="InterPro" id="IPR050796">
    <property type="entry name" value="SCF_F-box_component"/>
</dbReference>
<gene>
    <name evidence="4" type="ORF">KC19_6G002500</name>
</gene>
<dbReference type="AlphaFoldDB" id="A0A8T0HBC1"/>
<dbReference type="FunFam" id="1.20.1280.50:FF:000008">
    <property type="entry name" value="F-box only protein 6"/>
    <property type="match status" value="1"/>
</dbReference>
<sequence>MEEGYRTYRRQAPSLMPRNRKVVWDRDEIGEAGTSCECVPVKMHPKLWSKLPQHIVDCIYARVPYVDFFRLRCVCRRWNALLHSPSFLEENPSAPFPEPWFLVITKQFVRYLIFDSKCKSWIWIRLPGFFRGTWTIGSHDGLLYAIRKENNVLKVGVFNPRTKIWKELPPLQKPDIHVHLHGMVKQHREAEDYKLVMVTNPDQSMRSVHSTTQVYDSTTDSWSLSAAKIPKGRNGLFCENTVCCNGALYAYNEQPNDPDDHEPSFDGLLTLDLENDTWSWVAGLFPCETPLFHVFGLNMSRPSLHHGLFSWQSRVYAAAKNMRNIGRISFSIWELQESHAWKEVNQMPWDHFNWLSDEQDYPNYGTGTVLVQHSSFQCRNLVLICGFLEEEDLPFKFVLYDLHKREWHRLDVPLLLGHAGCVDHSLDSSSSTTTTTTTTDSSPSEEDARSRSSSSSSTTSSTTDLSSDTDADTNADERRTISQPAAISQLHESESFDHDITQRPAAPHQ</sequence>
<evidence type="ECO:0000313" key="4">
    <source>
        <dbReference type="EMBL" id="KAG0568205.1"/>
    </source>
</evidence>
<dbReference type="InterPro" id="IPR036047">
    <property type="entry name" value="F-box-like_dom_sf"/>
</dbReference>
<dbReference type="InterPro" id="IPR006527">
    <property type="entry name" value="F-box-assoc_dom_typ1"/>
</dbReference>
<feature type="compositionally biased region" description="Basic and acidic residues" evidence="2">
    <location>
        <begin position="491"/>
        <end position="501"/>
    </location>
</feature>
<dbReference type="EMBL" id="CM026427">
    <property type="protein sequence ID" value="KAG0568205.1"/>
    <property type="molecule type" value="Genomic_DNA"/>
</dbReference>
<feature type="compositionally biased region" description="Low complexity" evidence="2">
    <location>
        <begin position="451"/>
        <end position="466"/>
    </location>
</feature>
<dbReference type="Pfam" id="PF00646">
    <property type="entry name" value="F-box"/>
    <property type="match status" value="1"/>
</dbReference>
<dbReference type="SUPFAM" id="SSF117281">
    <property type="entry name" value="Kelch motif"/>
    <property type="match status" value="1"/>
</dbReference>